<proteinExistence type="predicted"/>
<protein>
    <submittedName>
        <fullName evidence="2">Uncharacterized protein</fullName>
    </submittedName>
</protein>
<gene>
    <name evidence="2" type="ORF">CPAG_03085</name>
</gene>
<reference evidence="3" key="2">
    <citation type="journal article" date="2009" name="Genome Res.">
        <title>Comparative genomic analyses of the human fungal pathogens Coccidioides and their relatives.</title>
        <authorList>
            <person name="Sharpton T.J."/>
            <person name="Stajich J.E."/>
            <person name="Rounsley S.D."/>
            <person name="Gardner M.J."/>
            <person name="Wortman J.R."/>
            <person name="Jordar V.S."/>
            <person name="Maiti R."/>
            <person name="Kodira C.D."/>
            <person name="Neafsey D.E."/>
            <person name="Zeng Q."/>
            <person name="Hung C.-Y."/>
            <person name="McMahan C."/>
            <person name="Muszewska A."/>
            <person name="Grynberg M."/>
            <person name="Mandel M.A."/>
            <person name="Kellner E.M."/>
            <person name="Barker B.M."/>
            <person name="Galgiani J.N."/>
            <person name="Orbach M.J."/>
            <person name="Kirkland T.N."/>
            <person name="Cole G.T."/>
            <person name="Henn M.R."/>
            <person name="Birren B.W."/>
            <person name="Taylor J.W."/>
        </authorList>
    </citation>
    <scope>NUCLEOTIDE SEQUENCE [LARGE SCALE GENOMIC DNA]</scope>
    <source>
        <strain evidence="3">RMSCC 3488</strain>
    </source>
</reference>
<keyword evidence="1" id="KW-0732">Signal</keyword>
<dbReference type="AlphaFoldDB" id="A0A0J6I5S2"/>
<evidence type="ECO:0000313" key="2">
    <source>
        <dbReference type="EMBL" id="KMM66747.1"/>
    </source>
</evidence>
<organism evidence="2 3">
    <name type="scientific">Coccidioides posadasii RMSCC 3488</name>
    <dbReference type="NCBI Taxonomy" id="454284"/>
    <lineage>
        <taxon>Eukaryota</taxon>
        <taxon>Fungi</taxon>
        <taxon>Dikarya</taxon>
        <taxon>Ascomycota</taxon>
        <taxon>Pezizomycotina</taxon>
        <taxon>Eurotiomycetes</taxon>
        <taxon>Eurotiomycetidae</taxon>
        <taxon>Onygenales</taxon>
        <taxon>Onygenaceae</taxon>
        <taxon>Coccidioides</taxon>
    </lineage>
</organism>
<dbReference type="VEuPathDB" id="FungiDB:CPAG_03085"/>
<accession>A0A0J6I5S2</accession>
<evidence type="ECO:0000313" key="3">
    <source>
        <dbReference type="Proteomes" id="UP000054567"/>
    </source>
</evidence>
<sequence length="99" mass="11658">MAQGRLCQKFALYSYLIEWLLMVVMLSQEAHLGRPASGWCLRIIPIFDITEMYCFRLSKLLKLLGLINFPTIRTRDAHQFEDDEEIYKDLNKITTKSSR</sequence>
<name>A0A0J6I5S2_COCPO</name>
<reference evidence="3" key="3">
    <citation type="journal article" date="2010" name="Genome Res.">
        <title>Population genomic sequencing of Coccidioides fungi reveals recent hybridization and transposon control.</title>
        <authorList>
            <person name="Neafsey D.E."/>
            <person name="Barker B.M."/>
            <person name="Sharpton T.J."/>
            <person name="Stajich J.E."/>
            <person name="Park D.J."/>
            <person name="Whiston E."/>
            <person name="Hung C.-Y."/>
            <person name="McMahan C."/>
            <person name="White J."/>
            <person name="Sykes S."/>
            <person name="Heiman D."/>
            <person name="Young S."/>
            <person name="Zeng Q."/>
            <person name="Abouelleil A."/>
            <person name="Aftuck L."/>
            <person name="Bessette D."/>
            <person name="Brown A."/>
            <person name="FitzGerald M."/>
            <person name="Lui A."/>
            <person name="Macdonald J.P."/>
            <person name="Priest M."/>
            <person name="Orbach M.J."/>
            <person name="Galgiani J.N."/>
            <person name="Kirkland T.N."/>
            <person name="Cole G.T."/>
            <person name="Birren B.W."/>
            <person name="Henn M.R."/>
            <person name="Taylor J.W."/>
            <person name="Rounsley S.D."/>
        </authorList>
    </citation>
    <scope>NUCLEOTIDE SEQUENCE [LARGE SCALE GENOMIC DNA]</scope>
    <source>
        <strain evidence="3">RMSCC 3488</strain>
    </source>
</reference>
<evidence type="ECO:0000256" key="1">
    <source>
        <dbReference type="SAM" id="SignalP"/>
    </source>
</evidence>
<feature type="signal peptide" evidence="1">
    <location>
        <begin position="1"/>
        <end position="32"/>
    </location>
</feature>
<reference evidence="2 3" key="1">
    <citation type="submission" date="2007-06" db="EMBL/GenBank/DDBJ databases">
        <title>The Genome Sequence of Coccidioides posadasii RMSCC_3488.</title>
        <authorList>
            <consortium name="Coccidioides Genome Resources Consortium"/>
            <consortium name="The Broad Institute Genome Sequencing Platform"/>
            <person name="Henn M.R."/>
            <person name="Sykes S."/>
            <person name="Young S."/>
            <person name="Jaffe D."/>
            <person name="Berlin A."/>
            <person name="Alvarez P."/>
            <person name="Butler J."/>
            <person name="Gnerre S."/>
            <person name="Grabherr M."/>
            <person name="Mauceli E."/>
            <person name="Brockman W."/>
            <person name="Kodira C."/>
            <person name="Alvarado L."/>
            <person name="Zeng Q."/>
            <person name="Crawford M."/>
            <person name="Antoine C."/>
            <person name="Devon K."/>
            <person name="Galgiani J."/>
            <person name="Orsborn K."/>
            <person name="Lewis M.L."/>
            <person name="Nusbaum C."/>
            <person name="Galagan J."/>
            <person name="Birren B."/>
        </authorList>
    </citation>
    <scope>NUCLEOTIDE SEQUENCE [LARGE SCALE GENOMIC DNA]</scope>
    <source>
        <strain evidence="2 3">RMSCC 3488</strain>
    </source>
</reference>
<feature type="chain" id="PRO_5005274527" evidence="1">
    <location>
        <begin position="33"/>
        <end position="99"/>
    </location>
</feature>
<dbReference type="Proteomes" id="UP000054567">
    <property type="component" value="Unassembled WGS sequence"/>
</dbReference>
<dbReference type="EMBL" id="DS268110">
    <property type="protein sequence ID" value="KMM66747.1"/>
    <property type="molecule type" value="Genomic_DNA"/>
</dbReference>